<keyword evidence="3" id="KW-0964">Secreted</keyword>
<dbReference type="SMART" id="SM00505">
    <property type="entry name" value="Knot1"/>
    <property type="match status" value="1"/>
</dbReference>
<dbReference type="InterPro" id="IPR036574">
    <property type="entry name" value="Scorpion_toxin-like_sf"/>
</dbReference>
<evidence type="ECO:0000259" key="10">
    <source>
        <dbReference type="SMART" id="SM00505"/>
    </source>
</evidence>
<dbReference type="GO" id="GO:0050830">
    <property type="term" value="P:defense response to Gram-positive bacterium"/>
    <property type="evidence" value="ECO:0007669"/>
    <property type="project" value="UniProtKB-ARBA"/>
</dbReference>
<evidence type="ECO:0000256" key="8">
    <source>
        <dbReference type="ARBA" id="ARBA00023157"/>
    </source>
</evidence>
<feature type="chain" id="PRO_5013516556" description="Knottins-like domain-containing protein" evidence="9">
    <location>
        <begin position="31"/>
        <end position="80"/>
    </location>
</feature>
<evidence type="ECO:0000256" key="4">
    <source>
        <dbReference type="ARBA" id="ARBA00022529"/>
    </source>
</evidence>
<reference evidence="12 13" key="1">
    <citation type="submission" date="2017-09" db="EMBL/GenBank/DDBJ databases">
        <title>WGS assembly of Aquilegia coerulea Goldsmith.</title>
        <authorList>
            <person name="Hodges S."/>
            <person name="Kramer E."/>
            <person name="Nordborg M."/>
            <person name="Tomkins J."/>
            <person name="Borevitz J."/>
            <person name="Derieg N."/>
            <person name="Yan J."/>
            <person name="Mihaltcheva S."/>
            <person name="Hayes R.D."/>
            <person name="Rokhsar D."/>
        </authorList>
    </citation>
    <scope>NUCLEOTIDE SEQUENCE [LARGE SCALE GENOMIC DNA]</scope>
    <source>
        <strain evidence="13">cv. Goldsmith</strain>
    </source>
</reference>
<feature type="signal peptide" evidence="9">
    <location>
        <begin position="1"/>
        <end position="30"/>
    </location>
</feature>
<evidence type="ECO:0000313" key="13">
    <source>
        <dbReference type="Proteomes" id="UP000230069"/>
    </source>
</evidence>
<keyword evidence="4" id="KW-0929">Antimicrobial</keyword>
<comment type="similarity">
    <text evidence="2">Belongs to the DEFL family.</text>
</comment>
<dbReference type="GO" id="GO:0005576">
    <property type="term" value="C:extracellular region"/>
    <property type="evidence" value="ECO:0007669"/>
    <property type="project" value="UniProtKB-SubCell"/>
</dbReference>
<gene>
    <name evidence="11" type="ORF">AQUCO_05500047v1</name>
    <name evidence="12" type="ORF">AQUCO_05500048v1</name>
</gene>
<dbReference type="SUPFAM" id="SSF57095">
    <property type="entry name" value="Scorpion toxin-like"/>
    <property type="match status" value="1"/>
</dbReference>
<keyword evidence="7" id="KW-0044">Antibiotic</keyword>
<dbReference type="PANTHER" id="PTHR33147:SF101">
    <property type="entry name" value="DEFENSIN-LIKE PROTEIN 13"/>
    <property type="match status" value="1"/>
</dbReference>
<organism evidence="12 13">
    <name type="scientific">Aquilegia coerulea</name>
    <name type="common">Rocky mountain columbine</name>
    <dbReference type="NCBI Taxonomy" id="218851"/>
    <lineage>
        <taxon>Eukaryota</taxon>
        <taxon>Viridiplantae</taxon>
        <taxon>Streptophyta</taxon>
        <taxon>Embryophyta</taxon>
        <taxon>Tracheophyta</taxon>
        <taxon>Spermatophyta</taxon>
        <taxon>Magnoliopsida</taxon>
        <taxon>Ranunculales</taxon>
        <taxon>Ranunculaceae</taxon>
        <taxon>Thalictroideae</taxon>
        <taxon>Aquilegia</taxon>
    </lineage>
</organism>
<keyword evidence="6 9" id="KW-0732">Signal</keyword>
<dbReference type="GO" id="GO:0050832">
    <property type="term" value="P:defense response to fungus"/>
    <property type="evidence" value="ECO:0007669"/>
    <property type="project" value="UniProtKB-KW"/>
</dbReference>
<evidence type="ECO:0000256" key="6">
    <source>
        <dbReference type="ARBA" id="ARBA00022729"/>
    </source>
</evidence>
<evidence type="ECO:0000313" key="11">
    <source>
        <dbReference type="EMBL" id="PIA30494.1"/>
    </source>
</evidence>
<evidence type="ECO:0000256" key="9">
    <source>
        <dbReference type="SAM" id="SignalP"/>
    </source>
</evidence>
<evidence type="ECO:0000256" key="7">
    <source>
        <dbReference type="ARBA" id="ARBA00023022"/>
    </source>
</evidence>
<protein>
    <recommendedName>
        <fullName evidence="10">Knottins-like domain-containing protein</fullName>
    </recommendedName>
</protein>
<dbReference type="FunFam" id="3.30.30.10:FF:000003">
    <property type="entry name" value="Defensin-like protein 1"/>
    <property type="match status" value="1"/>
</dbReference>
<dbReference type="OrthoDB" id="1851987at2759"/>
<accession>A0A2G5CGT7</accession>
<dbReference type="InterPro" id="IPR008176">
    <property type="entry name" value="Defensin_plant"/>
</dbReference>
<dbReference type="AlphaFoldDB" id="A0A2G5CGT7"/>
<feature type="domain" description="Knottins-like" evidence="10">
    <location>
        <begin position="32"/>
        <end position="80"/>
    </location>
</feature>
<dbReference type="GO" id="GO:0050829">
    <property type="term" value="P:defense response to Gram-negative bacterium"/>
    <property type="evidence" value="ECO:0007669"/>
    <property type="project" value="UniProtKB-ARBA"/>
</dbReference>
<dbReference type="EMBL" id="KZ305072">
    <property type="protein sequence ID" value="PIA30495.1"/>
    <property type="molecule type" value="Genomic_DNA"/>
</dbReference>
<evidence type="ECO:0000256" key="1">
    <source>
        <dbReference type="ARBA" id="ARBA00004613"/>
    </source>
</evidence>
<dbReference type="Gene3D" id="3.30.30.10">
    <property type="entry name" value="Knottin, scorpion toxin-like"/>
    <property type="match status" value="1"/>
</dbReference>
<dbReference type="Pfam" id="PF00304">
    <property type="entry name" value="Gamma-thionin"/>
    <property type="match status" value="1"/>
</dbReference>
<proteinExistence type="inferred from homology"/>
<keyword evidence="8" id="KW-1015">Disulfide bond</keyword>
<dbReference type="InterPro" id="IPR003614">
    <property type="entry name" value="Knottins"/>
</dbReference>
<keyword evidence="5" id="KW-0295">Fungicide</keyword>
<evidence type="ECO:0000256" key="5">
    <source>
        <dbReference type="ARBA" id="ARBA00022577"/>
    </source>
</evidence>
<comment type="subcellular location">
    <subcellularLocation>
        <location evidence="1">Secreted</location>
    </subcellularLocation>
</comment>
<name>A0A2G5CGT7_AQUCA</name>
<dbReference type="PROSITE" id="PS00940">
    <property type="entry name" value="GAMMA_THIONIN"/>
    <property type="match status" value="1"/>
</dbReference>
<evidence type="ECO:0000313" key="12">
    <source>
        <dbReference type="EMBL" id="PIA30495.1"/>
    </source>
</evidence>
<evidence type="ECO:0000256" key="3">
    <source>
        <dbReference type="ARBA" id="ARBA00022525"/>
    </source>
</evidence>
<dbReference type="EMBL" id="KZ305072">
    <property type="protein sequence ID" value="PIA30494.1"/>
    <property type="molecule type" value="Genomic_DNA"/>
</dbReference>
<dbReference type="Proteomes" id="UP000230069">
    <property type="component" value="Unassembled WGS sequence"/>
</dbReference>
<evidence type="ECO:0000256" key="2">
    <source>
        <dbReference type="ARBA" id="ARBA00006722"/>
    </source>
</evidence>
<dbReference type="PANTHER" id="PTHR33147">
    <property type="entry name" value="DEFENSIN-LIKE PROTEIN 1"/>
    <property type="match status" value="1"/>
</dbReference>
<keyword evidence="13" id="KW-1185">Reference proteome</keyword>
<sequence length="80" mass="8836">MTKSASTFFTLLFAALVLFAAFETPTMVEAKLCERPSGTWSGVCGNNNACKDQCIRLEKAKHGSCNFVFPAHKCICYFEC</sequence>
<dbReference type="GO" id="GO:0031640">
    <property type="term" value="P:killing of cells of another organism"/>
    <property type="evidence" value="ECO:0007669"/>
    <property type="project" value="UniProtKB-KW"/>
</dbReference>